<evidence type="ECO:0000313" key="2">
    <source>
        <dbReference type="EMBL" id="OAP56940.1"/>
    </source>
</evidence>
<organism evidence="2 3">
    <name type="scientific">Fonsecaea erecta</name>
    <dbReference type="NCBI Taxonomy" id="1367422"/>
    <lineage>
        <taxon>Eukaryota</taxon>
        <taxon>Fungi</taxon>
        <taxon>Dikarya</taxon>
        <taxon>Ascomycota</taxon>
        <taxon>Pezizomycotina</taxon>
        <taxon>Eurotiomycetes</taxon>
        <taxon>Chaetothyriomycetidae</taxon>
        <taxon>Chaetothyriales</taxon>
        <taxon>Herpotrichiellaceae</taxon>
        <taxon>Fonsecaea</taxon>
    </lineage>
</organism>
<gene>
    <name evidence="2" type="ORF">AYL99_09052</name>
</gene>
<feature type="region of interest" description="Disordered" evidence="1">
    <location>
        <begin position="128"/>
        <end position="191"/>
    </location>
</feature>
<feature type="region of interest" description="Disordered" evidence="1">
    <location>
        <begin position="419"/>
        <end position="470"/>
    </location>
</feature>
<protein>
    <submittedName>
        <fullName evidence="2">Uncharacterized protein</fullName>
    </submittedName>
</protein>
<feature type="compositionally biased region" description="Polar residues" evidence="1">
    <location>
        <begin position="1"/>
        <end position="10"/>
    </location>
</feature>
<dbReference type="EMBL" id="LVYI01000008">
    <property type="protein sequence ID" value="OAP56940.1"/>
    <property type="molecule type" value="Genomic_DNA"/>
</dbReference>
<feature type="region of interest" description="Disordered" evidence="1">
    <location>
        <begin position="1"/>
        <end position="55"/>
    </location>
</feature>
<feature type="compositionally biased region" description="Low complexity" evidence="1">
    <location>
        <begin position="145"/>
        <end position="154"/>
    </location>
</feature>
<feature type="compositionally biased region" description="Pro residues" evidence="1">
    <location>
        <begin position="331"/>
        <end position="341"/>
    </location>
</feature>
<feature type="compositionally biased region" description="Acidic residues" evidence="1">
    <location>
        <begin position="364"/>
        <end position="377"/>
    </location>
</feature>
<feature type="compositionally biased region" description="Polar residues" evidence="1">
    <location>
        <begin position="345"/>
        <end position="354"/>
    </location>
</feature>
<reference evidence="2 3" key="1">
    <citation type="submission" date="2016-04" db="EMBL/GenBank/DDBJ databases">
        <title>Draft genome of Fonsecaea erecta CBS 125763.</title>
        <authorList>
            <person name="Weiss V.A."/>
            <person name="Vicente V.A."/>
            <person name="Raittz R.T."/>
            <person name="Moreno L.F."/>
            <person name="De Souza E.M."/>
            <person name="Pedrosa F.O."/>
            <person name="Steffens M.B."/>
            <person name="Faoro H."/>
            <person name="Tadra-Sfeir M.Z."/>
            <person name="Najafzadeh M.J."/>
            <person name="Felipe M.S."/>
            <person name="Teixeira M."/>
            <person name="Sun J."/>
            <person name="Xi L."/>
            <person name="Gomes R."/>
            <person name="De Azevedo C.M."/>
            <person name="Salgado C.G."/>
            <person name="Da Silva M.B."/>
            <person name="Nascimento M.F."/>
            <person name="Queiroz-Telles F."/>
            <person name="Attili D.S."/>
            <person name="Gorbushina A."/>
        </authorList>
    </citation>
    <scope>NUCLEOTIDE SEQUENCE [LARGE SCALE GENOMIC DNA]</scope>
    <source>
        <strain evidence="2 3">CBS 125763</strain>
    </source>
</reference>
<dbReference type="OrthoDB" id="5427699at2759"/>
<dbReference type="Proteomes" id="UP000078343">
    <property type="component" value="Unassembled WGS sequence"/>
</dbReference>
<sequence length="470" mass="51456">MAPRSPSLSFEPTPALEHDPDNFSPLNPPRTNSFSLDPKEVRFSDPPSMPMTGRHSVATTNPPLLPAVPSASQLPKHGFQIANPTPQVDITEYMEHCRLWNTRLRQTHESERRAWDIERTALKARIGELEQKLNKSRDPKRRSSNDSSSASLRSFKSDFPLSGVNGKHRSRISPEPTIAEPPVWKGPESTPPVTRVFASEDEVFHLPSISEDEAMPALSKEVSPTSGGQENIPIPIEQVDSTLDGITIKSAALTSSFDKEIASPQFASPALSPVPHTTKEEPFRLDVNSLISPLDEKLKRHAGHTPMAFDGTLSSDVASSALTPKQEEPLAPAPTTRPPLLPAENTDSYFSFSATAEKGKENPTVEEEPEPEPEPEIIYETHQDPALKGPLMLDPNAKSVESVAFLNILDGKLIEEKVHQDKAESSLSGTVEDGQEASGQQGESSANNDDDMPRLRMRNSVNFGSAWGRI</sequence>
<dbReference type="AlphaFoldDB" id="A0A178ZAY5"/>
<proteinExistence type="predicted"/>
<accession>A0A178ZAY5</accession>
<feature type="compositionally biased region" description="Polar residues" evidence="1">
    <location>
        <begin position="437"/>
        <end position="447"/>
    </location>
</feature>
<keyword evidence="3" id="KW-1185">Reference proteome</keyword>
<feature type="compositionally biased region" description="Basic and acidic residues" evidence="1">
    <location>
        <begin position="128"/>
        <end position="144"/>
    </location>
</feature>
<evidence type="ECO:0000313" key="3">
    <source>
        <dbReference type="Proteomes" id="UP000078343"/>
    </source>
</evidence>
<feature type="region of interest" description="Disordered" evidence="1">
    <location>
        <begin position="320"/>
        <end position="393"/>
    </location>
</feature>
<name>A0A178ZAY5_9EURO</name>
<comment type="caution">
    <text evidence="2">The sequence shown here is derived from an EMBL/GenBank/DDBJ whole genome shotgun (WGS) entry which is preliminary data.</text>
</comment>
<evidence type="ECO:0000256" key="1">
    <source>
        <dbReference type="SAM" id="MobiDB-lite"/>
    </source>
</evidence>
<dbReference type="GeneID" id="30013220"/>
<dbReference type="RefSeq" id="XP_018690307.1">
    <property type="nucleotide sequence ID" value="XM_018840560.1"/>
</dbReference>